<evidence type="ECO:0000313" key="2">
    <source>
        <dbReference type="Proteomes" id="UP000022910"/>
    </source>
</evidence>
<dbReference type="PANTHER" id="PTHR45011">
    <property type="entry name" value="DAP3-BINDING CELL DEATH ENHANCER 1"/>
    <property type="match status" value="1"/>
</dbReference>
<evidence type="ECO:0000313" key="1">
    <source>
        <dbReference type="EMBL" id="EXX72409.1"/>
    </source>
</evidence>
<dbReference type="PANTHER" id="PTHR45011:SF1">
    <property type="entry name" value="DAP3-BINDING CELL DEATH ENHANCER 1"/>
    <property type="match status" value="1"/>
</dbReference>
<organism evidence="1 2">
    <name type="scientific">Rhizophagus irregularis (strain DAOM 197198w)</name>
    <name type="common">Glomus intraradices</name>
    <dbReference type="NCBI Taxonomy" id="1432141"/>
    <lineage>
        <taxon>Eukaryota</taxon>
        <taxon>Fungi</taxon>
        <taxon>Fungi incertae sedis</taxon>
        <taxon>Mucoromycota</taxon>
        <taxon>Glomeromycotina</taxon>
        <taxon>Glomeromycetes</taxon>
        <taxon>Glomerales</taxon>
        <taxon>Glomeraceae</taxon>
        <taxon>Rhizophagus</taxon>
    </lineage>
</organism>
<comment type="caution">
    <text evidence="1">The sequence shown here is derived from an EMBL/GenBank/DDBJ whole genome shotgun (WGS) entry which is preliminary data.</text>
</comment>
<dbReference type="Proteomes" id="UP000022910">
    <property type="component" value="Unassembled WGS sequence"/>
</dbReference>
<accession>A0A015KXW9</accession>
<dbReference type="SUPFAM" id="SSF81901">
    <property type="entry name" value="HCP-like"/>
    <property type="match status" value="1"/>
</dbReference>
<dbReference type="HOGENOM" id="CLU_1587395_0_0_1"/>
<dbReference type="Pfam" id="PF08238">
    <property type="entry name" value="Sel1"/>
    <property type="match status" value="3"/>
</dbReference>
<protein>
    <recommendedName>
        <fullName evidence="3">HCP-like protein</fullName>
    </recommendedName>
</protein>
<evidence type="ECO:0008006" key="3">
    <source>
        <dbReference type="Google" id="ProtNLM"/>
    </source>
</evidence>
<dbReference type="InterPro" id="IPR006597">
    <property type="entry name" value="Sel1-like"/>
</dbReference>
<dbReference type="Gene3D" id="1.25.40.10">
    <property type="entry name" value="Tetratricopeptide repeat domain"/>
    <property type="match status" value="1"/>
</dbReference>
<gene>
    <name evidence="1" type="ORF">RirG_069610</name>
</gene>
<dbReference type="InterPro" id="IPR011990">
    <property type="entry name" value="TPR-like_helical_dom_sf"/>
</dbReference>
<dbReference type="InterPro" id="IPR052748">
    <property type="entry name" value="ISR_Activator"/>
</dbReference>
<dbReference type="EMBL" id="JEMT01015422">
    <property type="protein sequence ID" value="EXX72409.1"/>
    <property type="molecule type" value="Genomic_DNA"/>
</dbReference>
<proteinExistence type="predicted"/>
<dbReference type="SMART" id="SM00671">
    <property type="entry name" value="SEL1"/>
    <property type="match status" value="2"/>
</dbReference>
<dbReference type="AlphaFoldDB" id="A0A015KXW9"/>
<reference evidence="1 2" key="1">
    <citation type="submission" date="2014-02" db="EMBL/GenBank/DDBJ databases">
        <title>Single nucleus genome sequencing reveals high similarity among nuclei of an endomycorrhizal fungus.</title>
        <authorList>
            <person name="Lin K."/>
            <person name="Geurts R."/>
            <person name="Zhang Z."/>
            <person name="Limpens E."/>
            <person name="Saunders D.G."/>
            <person name="Mu D."/>
            <person name="Pang E."/>
            <person name="Cao H."/>
            <person name="Cha H."/>
            <person name="Lin T."/>
            <person name="Zhou Q."/>
            <person name="Shang Y."/>
            <person name="Li Y."/>
            <person name="Ivanov S."/>
            <person name="Sharma T."/>
            <person name="Velzen R.V."/>
            <person name="Ruijter N.D."/>
            <person name="Aanen D.K."/>
            <person name="Win J."/>
            <person name="Kamoun S."/>
            <person name="Bisseling T."/>
            <person name="Huang S."/>
        </authorList>
    </citation>
    <scope>NUCLEOTIDE SEQUENCE [LARGE SCALE GENOMIC DNA]</scope>
    <source>
        <strain evidence="2">DAOM197198w</strain>
    </source>
</reference>
<name>A0A015KXW9_RHIIW</name>
<keyword evidence="2" id="KW-1185">Reference proteome</keyword>
<sequence length="168" mass="18977">MGLPNYQFYLGVKYNTGNGIKKTNKKAAKLFRKAAEQGLSPAQLMLAYLCMIGNGVQHDFQQGLHWYHMAAEQNNPIVMRNIAMHRLTEKDYKSAKDLKMVTKGIKWVREAAIEGLADAQLDLGEAYYLQGMSMKEKKWWLKSAMQNAGKPSGHAQLILGRLTNDSEQ</sequence>